<accession>A0A5N6FUA3</accession>
<gene>
    <name evidence="1" type="ORF">BDV23DRAFT_160678</name>
</gene>
<organism evidence="1">
    <name type="scientific">Petromyces alliaceus</name>
    <name type="common">Aspergillus alliaceus</name>
    <dbReference type="NCBI Taxonomy" id="209559"/>
    <lineage>
        <taxon>Eukaryota</taxon>
        <taxon>Fungi</taxon>
        <taxon>Dikarya</taxon>
        <taxon>Ascomycota</taxon>
        <taxon>Pezizomycotina</taxon>
        <taxon>Eurotiomycetes</taxon>
        <taxon>Eurotiomycetidae</taxon>
        <taxon>Eurotiales</taxon>
        <taxon>Aspergillaceae</taxon>
        <taxon>Aspergillus</taxon>
        <taxon>Aspergillus subgen. Circumdati</taxon>
    </lineage>
</organism>
<feature type="non-terminal residue" evidence="1">
    <location>
        <position position="1"/>
    </location>
</feature>
<evidence type="ECO:0000313" key="1">
    <source>
        <dbReference type="EMBL" id="KAE8387726.1"/>
    </source>
</evidence>
<accession>A0A5N7C0X8</accession>
<name>A0A5N6FUA3_PETAA</name>
<dbReference type="Proteomes" id="UP000326877">
    <property type="component" value="Unassembled WGS sequence"/>
</dbReference>
<reference evidence="1" key="1">
    <citation type="submission" date="2019-04" db="EMBL/GenBank/DDBJ databases">
        <title>Friends and foes A comparative genomics studyof 23 Aspergillus species from section Flavi.</title>
        <authorList>
            <consortium name="DOE Joint Genome Institute"/>
            <person name="Kjaerbolling I."/>
            <person name="Vesth T."/>
            <person name="Frisvad J.C."/>
            <person name="Nybo J.L."/>
            <person name="Theobald S."/>
            <person name="Kildgaard S."/>
            <person name="Isbrandt T."/>
            <person name="Kuo A."/>
            <person name="Sato A."/>
            <person name="Lyhne E.K."/>
            <person name="Kogle M.E."/>
            <person name="Wiebenga A."/>
            <person name="Kun R.S."/>
            <person name="Lubbers R.J."/>
            <person name="Makela M.R."/>
            <person name="Barry K."/>
            <person name="Chovatia M."/>
            <person name="Clum A."/>
            <person name="Daum C."/>
            <person name="Haridas S."/>
            <person name="He G."/>
            <person name="LaButti K."/>
            <person name="Lipzen A."/>
            <person name="Mondo S."/>
            <person name="Riley R."/>
            <person name="Salamov A."/>
            <person name="Simmons B.A."/>
            <person name="Magnuson J.K."/>
            <person name="Henrissat B."/>
            <person name="Mortensen U.H."/>
            <person name="Larsen T.O."/>
            <person name="Devries R.P."/>
            <person name="Grigoriev I.V."/>
            <person name="Machida M."/>
            <person name="Baker S.E."/>
            <person name="Andersen M.R."/>
        </authorList>
    </citation>
    <scope>NUCLEOTIDE SEQUENCE [LARGE SCALE GENOMIC DNA]</scope>
    <source>
        <strain evidence="1">IBT 14317</strain>
    </source>
</reference>
<dbReference type="AlphaFoldDB" id="A0A5N6FUA3"/>
<sequence>IGAFLLSQCGMVVQRCGPVGVIWRQEVPKTPHCVKVSTFLSVGSPVRLF</sequence>
<dbReference type="EMBL" id="ML735289">
    <property type="protein sequence ID" value="KAE8387726.1"/>
    <property type="molecule type" value="Genomic_DNA"/>
</dbReference>
<proteinExistence type="predicted"/>
<protein>
    <submittedName>
        <fullName evidence="1">Uncharacterized protein</fullName>
    </submittedName>
</protein>